<gene>
    <name evidence="1" type="ORF">HYALB_00006575</name>
</gene>
<name>A0A9N9LXT6_9HELO</name>
<proteinExistence type="predicted"/>
<evidence type="ECO:0000313" key="2">
    <source>
        <dbReference type="Proteomes" id="UP000701801"/>
    </source>
</evidence>
<keyword evidence="2" id="KW-1185">Reference proteome</keyword>
<dbReference type="AlphaFoldDB" id="A0A9N9LXT6"/>
<dbReference type="OrthoDB" id="10676960at2759"/>
<organism evidence="1 2">
    <name type="scientific">Hymenoscyphus albidus</name>
    <dbReference type="NCBI Taxonomy" id="595503"/>
    <lineage>
        <taxon>Eukaryota</taxon>
        <taxon>Fungi</taxon>
        <taxon>Dikarya</taxon>
        <taxon>Ascomycota</taxon>
        <taxon>Pezizomycotina</taxon>
        <taxon>Leotiomycetes</taxon>
        <taxon>Helotiales</taxon>
        <taxon>Helotiaceae</taxon>
        <taxon>Hymenoscyphus</taxon>
    </lineage>
</organism>
<dbReference type="Proteomes" id="UP000701801">
    <property type="component" value="Unassembled WGS sequence"/>
</dbReference>
<reference evidence="1" key="1">
    <citation type="submission" date="2021-07" db="EMBL/GenBank/DDBJ databases">
        <authorList>
            <person name="Durling M."/>
        </authorList>
    </citation>
    <scope>NUCLEOTIDE SEQUENCE</scope>
</reference>
<dbReference type="EMBL" id="CAJVRM010000507">
    <property type="protein sequence ID" value="CAG8981702.1"/>
    <property type="molecule type" value="Genomic_DNA"/>
</dbReference>
<comment type="caution">
    <text evidence="1">The sequence shown here is derived from an EMBL/GenBank/DDBJ whole genome shotgun (WGS) entry which is preliminary data.</text>
</comment>
<protein>
    <submittedName>
        <fullName evidence="1">Uncharacterized protein</fullName>
    </submittedName>
</protein>
<sequence>MILKVDESYKKEASQLYQLVAAATNGRDDDWKVVSPLSIFAVALAEEKDSNLILTAKRPFLDHSKIKPRCHQMASRLTSRSGVKDRLEKWETQSILKDWTGGSSADVYNPTLAILKSSILQLKSIRDTRHDLLNSGECIDSVILFARRVQRDTGSGQAELMDEFFNVASRWIRGYSSTEIVFRPDSSPSTIAVQCGLHRYLWAKLENDNVLKSWEKTSRSFLDYALLPGFGLVQFVSVDIVSVLLDFGADSRKPWLNAINYLERYLGGEIHSLSFGEDRNFVLARWEEVIKRLLDAGVDLTPHADSVLRAMFPPNQYIELWEKAASLTRAKSRRSRTSRILDKDKWRQQ</sequence>
<accession>A0A9N9LXT6</accession>
<evidence type="ECO:0000313" key="1">
    <source>
        <dbReference type="EMBL" id="CAG8981702.1"/>
    </source>
</evidence>